<evidence type="ECO:0000313" key="3">
    <source>
        <dbReference type="Proteomes" id="UP000250043"/>
    </source>
</evidence>
<keyword evidence="1" id="KW-0732">Signal</keyword>
<accession>A0A8E2ANE0</accession>
<evidence type="ECO:0000313" key="2">
    <source>
        <dbReference type="EMBL" id="OCH86464.1"/>
    </source>
</evidence>
<dbReference type="Proteomes" id="UP000250043">
    <property type="component" value="Unassembled WGS sequence"/>
</dbReference>
<protein>
    <recommendedName>
        <fullName evidence="4">Secreted protein</fullName>
    </recommendedName>
</protein>
<sequence length="83" mass="9190">MTRMVAVALSLQLCMFYSHDATMALVVLPSGIFVCQEFRRELSSAHQCSARRSRQPRGSNGSSISVSTHIRTGVDILQDEIFS</sequence>
<feature type="chain" id="PRO_5034855630" description="Secreted protein" evidence="1">
    <location>
        <begin position="25"/>
        <end position="83"/>
    </location>
</feature>
<keyword evidence="3" id="KW-1185">Reference proteome</keyword>
<evidence type="ECO:0008006" key="4">
    <source>
        <dbReference type="Google" id="ProtNLM"/>
    </source>
</evidence>
<organism evidence="2 3">
    <name type="scientific">Obba rivulosa</name>
    <dbReference type="NCBI Taxonomy" id="1052685"/>
    <lineage>
        <taxon>Eukaryota</taxon>
        <taxon>Fungi</taxon>
        <taxon>Dikarya</taxon>
        <taxon>Basidiomycota</taxon>
        <taxon>Agaricomycotina</taxon>
        <taxon>Agaricomycetes</taxon>
        <taxon>Polyporales</taxon>
        <taxon>Gelatoporiaceae</taxon>
        <taxon>Obba</taxon>
    </lineage>
</organism>
<dbReference type="AlphaFoldDB" id="A0A8E2ANE0"/>
<reference evidence="2 3" key="1">
    <citation type="submission" date="2016-07" db="EMBL/GenBank/DDBJ databases">
        <title>Draft genome of the white-rot fungus Obba rivulosa 3A-2.</title>
        <authorList>
            <consortium name="DOE Joint Genome Institute"/>
            <person name="Miettinen O."/>
            <person name="Riley R."/>
            <person name="Acob R."/>
            <person name="Barry K."/>
            <person name="Cullen D."/>
            <person name="De Vries R."/>
            <person name="Hainaut M."/>
            <person name="Hatakka A."/>
            <person name="Henrissat B."/>
            <person name="Hilden K."/>
            <person name="Kuo R."/>
            <person name="Labutti K."/>
            <person name="Lipzen A."/>
            <person name="Makela M.R."/>
            <person name="Sandor L."/>
            <person name="Spatafora J.W."/>
            <person name="Grigoriev I.V."/>
            <person name="Hibbett D.S."/>
        </authorList>
    </citation>
    <scope>NUCLEOTIDE SEQUENCE [LARGE SCALE GENOMIC DNA]</scope>
    <source>
        <strain evidence="2 3">3A-2</strain>
    </source>
</reference>
<dbReference type="EMBL" id="KV722527">
    <property type="protein sequence ID" value="OCH86464.1"/>
    <property type="molecule type" value="Genomic_DNA"/>
</dbReference>
<proteinExistence type="predicted"/>
<feature type="signal peptide" evidence="1">
    <location>
        <begin position="1"/>
        <end position="24"/>
    </location>
</feature>
<gene>
    <name evidence="2" type="ORF">OBBRIDRAFT_225383</name>
</gene>
<name>A0A8E2ANE0_9APHY</name>
<evidence type="ECO:0000256" key="1">
    <source>
        <dbReference type="SAM" id="SignalP"/>
    </source>
</evidence>